<dbReference type="PANTHER" id="PTHR21047:SF2">
    <property type="entry name" value="THYMIDINE DIPHOSPHO-4-KETO-RHAMNOSE 3,5-EPIMERASE"/>
    <property type="match status" value="1"/>
</dbReference>
<dbReference type="Pfam" id="PF00908">
    <property type="entry name" value="dTDP_sugar_isom"/>
    <property type="match status" value="1"/>
</dbReference>
<comment type="caution">
    <text evidence="8">The sequence shown here is derived from an EMBL/GenBank/DDBJ whole genome shotgun (WGS) entry which is preliminary data.</text>
</comment>
<comment type="subunit">
    <text evidence="7">Homodimer.</text>
</comment>
<dbReference type="InterPro" id="IPR000888">
    <property type="entry name" value="RmlC-like"/>
</dbReference>
<feature type="active site" description="Proton acceptor" evidence="5">
    <location>
        <position position="64"/>
    </location>
</feature>
<dbReference type="GO" id="GO:0005829">
    <property type="term" value="C:cytosol"/>
    <property type="evidence" value="ECO:0007669"/>
    <property type="project" value="TreeGrafter"/>
</dbReference>
<evidence type="ECO:0000256" key="3">
    <source>
        <dbReference type="ARBA" id="ARBA00012098"/>
    </source>
</evidence>
<dbReference type="EMBL" id="SNYR01000002">
    <property type="protein sequence ID" value="TDQ64078.1"/>
    <property type="molecule type" value="Genomic_DNA"/>
</dbReference>
<evidence type="ECO:0000256" key="4">
    <source>
        <dbReference type="ARBA" id="ARBA00019595"/>
    </source>
</evidence>
<reference evidence="8 9" key="1">
    <citation type="submission" date="2019-03" db="EMBL/GenBank/DDBJ databases">
        <title>Genomic Encyclopedia of Type Strains, Phase III (KMG-III): the genomes of soil and plant-associated and newly described type strains.</title>
        <authorList>
            <person name="Whitman W."/>
        </authorList>
    </citation>
    <scope>NUCLEOTIDE SEQUENCE [LARGE SCALE GENOMIC DNA]</scope>
    <source>
        <strain evidence="8 9">CGMCC 1.7002</strain>
    </source>
</reference>
<dbReference type="SUPFAM" id="SSF51182">
    <property type="entry name" value="RmlC-like cupins"/>
    <property type="match status" value="1"/>
</dbReference>
<evidence type="ECO:0000256" key="1">
    <source>
        <dbReference type="ARBA" id="ARBA00001298"/>
    </source>
</evidence>
<dbReference type="GO" id="GO:0000271">
    <property type="term" value="P:polysaccharide biosynthetic process"/>
    <property type="evidence" value="ECO:0007669"/>
    <property type="project" value="TreeGrafter"/>
</dbReference>
<gene>
    <name evidence="8" type="ORF">ATL17_2089</name>
</gene>
<comment type="similarity">
    <text evidence="7">Belongs to the dTDP-4-dehydrorhamnose 3,5-epimerase family.</text>
</comment>
<feature type="site" description="Participates in a stacking interaction with the thymidine ring of dTDP-4-oxo-6-deoxyglucose" evidence="6">
    <location>
        <position position="140"/>
    </location>
</feature>
<evidence type="ECO:0000256" key="5">
    <source>
        <dbReference type="PIRSR" id="PIRSR600888-1"/>
    </source>
</evidence>
<comment type="catalytic activity">
    <reaction evidence="1 7">
        <text>dTDP-4-dehydro-6-deoxy-alpha-D-glucose = dTDP-4-dehydro-beta-L-rhamnose</text>
        <dbReference type="Rhea" id="RHEA:16969"/>
        <dbReference type="ChEBI" id="CHEBI:57649"/>
        <dbReference type="ChEBI" id="CHEBI:62830"/>
        <dbReference type="EC" id="5.1.3.13"/>
    </reaction>
</comment>
<dbReference type="EC" id="5.1.3.13" evidence="3 7"/>
<dbReference type="InterPro" id="IPR011051">
    <property type="entry name" value="RmlC_Cupin_sf"/>
</dbReference>
<proteinExistence type="inferred from homology"/>
<feature type="active site" description="Proton donor" evidence="5">
    <location>
        <position position="134"/>
    </location>
</feature>
<keyword evidence="9" id="KW-1185">Reference proteome</keyword>
<dbReference type="CDD" id="cd00438">
    <property type="entry name" value="cupin_RmlC"/>
    <property type="match status" value="1"/>
</dbReference>
<dbReference type="UniPathway" id="UPA00124"/>
<dbReference type="AlphaFoldDB" id="A0A4R6VKK6"/>
<dbReference type="NCBIfam" id="TIGR01221">
    <property type="entry name" value="rmlC"/>
    <property type="match status" value="1"/>
</dbReference>
<comment type="pathway">
    <text evidence="7">Carbohydrate biosynthesis; dTDP-L-rhamnose biosynthesis.</text>
</comment>
<dbReference type="Proteomes" id="UP000295391">
    <property type="component" value="Unassembled WGS sequence"/>
</dbReference>
<dbReference type="GO" id="GO:0019305">
    <property type="term" value="P:dTDP-rhamnose biosynthetic process"/>
    <property type="evidence" value="ECO:0007669"/>
    <property type="project" value="UniProtKB-UniRule"/>
</dbReference>
<keyword evidence="7" id="KW-0413">Isomerase</keyword>
<accession>A0A4R6VKK6</accession>
<sequence length="185" mass="20259">MKFDAHSTAIEGVFILKRQEIGDQRGSFSRLFCAEQLQAYGWNETVIQSNMSRNVGAGTLRGLHLQLPPHAEMKFVQAIAGRVWDVAVDLRKGSATFGQHVAAELSAENQMGLLIPKGCAHGFQVLSDSATLIYHHSASYQPEAESGVRFDDVALNIKWPLTPQNLSPRDQELPLLASFGDGVTL</sequence>
<evidence type="ECO:0000256" key="7">
    <source>
        <dbReference type="RuleBase" id="RU364069"/>
    </source>
</evidence>
<organism evidence="8 9">
    <name type="scientific">Maritalea mobilis</name>
    <dbReference type="NCBI Taxonomy" id="483324"/>
    <lineage>
        <taxon>Bacteria</taxon>
        <taxon>Pseudomonadati</taxon>
        <taxon>Pseudomonadota</taxon>
        <taxon>Alphaproteobacteria</taxon>
        <taxon>Hyphomicrobiales</taxon>
        <taxon>Devosiaceae</taxon>
        <taxon>Maritalea</taxon>
    </lineage>
</organism>
<dbReference type="RefSeq" id="WP_133572707.1">
    <property type="nucleotide sequence ID" value="NZ_SNYR01000002.1"/>
</dbReference>
<evidence type="ECO:0000256" key="6">
    <source>
        <dbReference type="PIRSR" id="PIRSR600888-3"/>
    </source>
</evidence>
<protein>
    <recommendedName>
        <fullName evidence="4 7">dTDP-4-dehydrorhamnose 3,5-epimerase</fullName>
        <ecNumber evidence="3 7">5.1.3.13</ecNumber>
    </recommendedName>
    <alternativeName>
        <fullName evidence="7">Thymidine diphospho-4-keto-rhamnose 3,5-epimerase</fullName>
    </alternativeName>
</protein>
<dbReference type="OrthoDB" id="9800680at2"/>
<evidence type="ECO:0000313" key="8">
    <source>
        <dbReference type="EMBL" id="TDQ64078.1"/>
    </source>
</evidence>
<name>A0A4R6VKK6_9HYPH</name>
<dbReference type="GO" id="GO:0008830">
    <property type="term" value="F:dTDP-4-dehydrorhamnose 3,5-epimerase activity"/>
    <property type="evidence" value="ECO:0007669"/>
    <property type="project" value="UniProtKB-UniRule"/>
</dbReference>
<dbReference type="PANTHER" id="PTHR21047">
    <property type="entry name" value="DTDP-6-DEOXY-D-GLUCOSE-3,5 EPIMERASE"/>
    <property type="match status" value="1"/>
</dbReference>
<dbReference type="InterPro" id="IPR014710">
    <property type="entry name" value="RmlC-like_jellyroll"/>
</dbReference>
<comment type="function">
    <text evidence="2 7">Catalyzes the epimerization of the C3' and C5'positions of dTDP-6-deoxy-D-xylo-4-hexulose, forming dTDP-6-deoxy-L-lyxo-4-hexulose.</text>
</comment>
<evidence type="ECO:0000313" key="9">
    <source>
        <dbReference type="Proteomes" id="UP000295391"/>
    </source>
</evidence>
<evidence type="ECO:0000256" key="2">
    <source>
        <dbReference type="ARBA" id="ARBA00001997"/>
    </source>
</evidence>
<dbReference type="Gene3D" id="2.60.120.10">
    <property type="entry name" value="Jelly Rolls"/>
    <property type="match status" value="1"/>
</dbReference>